<name>A0A518GX96_9BACT</name>
<sequence length="128" mass="15009">MARPSKELTERELEVLHAFWHLGEAGVAEAREELIRREQGTPAYTTVATLVRILAEKGFLRQVNEDRPFRYQPARTYEEVSRRLLDQVVEHVFRGSREHLLMRLVERRALSARERAILERTLDEEAEG</sequence>
<dbReference type="InterPro" id="IPR005650">
    <property type="entry name" value="BlaI_family"/>
</dbReference>
<evidence type="ECO:0000313" key="5">
    <source>
        <dbReference type="EMBL" id="QDV33193.1"/>
    </source>
</evidence>
<keyword evidence="6" id="KW-1185">Reference proteome</keyword>
<dbReference type="Gene3D" id="1.10.10.10">
    <property type="entry name" value="Winged helix-like DNA-binding domain superfamily/Winged helix DNA-binding domain"/>
    <property type="match status" value="1"/>
</dbReference>
<keyword evidence="3" id="KW-0238">DNA-binding</keyword>
<dbReference type="AlphaFoldDB" id="A0A518GX96"/>
<evidence type="ECO:0000256" key="4">
    <source>
        <dbReference type="ARBA" id="ARBA00023163"/>
    </source>
</evidence>
<reference evidence="5 6" key="1">
    <citation type="submission" date="2019-02" db="EMBL/GenBank/DDBJ databases">
        <title>Deep-cultivation of Planctomycetes and their phenomic and genomic characterization uncovers novel biology.</title>
        <authorList>
            <person name="Wiegand S."/>
            <person name="Jogler M."/>
            <person name="Boedeker C."/>
            <person name="Pinto D."/>
            <person name="Vollmers J."/>
            <person name="Rivas-Marin E."/>
            <person name="Kohn T."/>
            <person name="Peeters S.H."/>
            <person name="Heuer A."/>
            <person name="Rast P."/>
            <person name="Oberbeckmann S."/>
            <person name="Bunk B."/>
            <person name="Jeske O."/>
            <person name="Meyerdierks A."/>
            <person name="Storesund J.E."/>
            <person name="Kallscheuer N."/>
            <person name="Luecker S."/>
            <person name="Lage O.M."/>
            <person name="Pohl T."/>
            <person name="Merkel B.J."/>
            <person name="Hornburger P."/>
            <person name="Mueller R.-W."/>
            <person name="Bruemmer F."/>
            <person name="Labrenz M."/>
            <person name="Spormann A.M."/>
            <person name="Op den Camp H."/>
            <person name="Overmann J."/>
            <person name="Amann R."/>
            <person name="Jetten M.S.M."/>
            <person name="Mascher T."/>
            <person name="Medema M.H."/>
            <person name="Devos D.P."/>
            <person name="Kaster A.-K."/>
            <person name="Ovreas L."/>
            <person name="Rohde M."/>
            <person name="Galperin M.Y."/>
            <person name="Jogler C."/>
        </authorList>
    </citation>
    <scope>NUCLEOTIDE SEQUENCE [LARGE SCALE GENOMIC DNA]</scope>
    <source>
        <strain evidence="5 6">ElP</strain>
    </source>
</reference>
<keyword evidence="2" id="KW-0805">Transcription regulation</keyword>
<evidence type="ECO:0000256" key="3">
    <source>
        <dbReference type="ARBA" id="ARBA00023125"/>
    </source>
</evidence>
<organism evidence="5 6">
    <name type="scientific">Tautonia plasticadhaerens</name>
    <dbReference type="NCBI Taxonomy" id="2527974"/>
    <lineage>
        <taxon>Bacteria</taxon>
        <taxon>Pseudomonadati</taxon>
        <taxon>Planctomycetota</taxon>
        <taxon>Planctomycetia</taxon>
        <taxon>Isosphaerales</taxon>
        <taxon>Isosphaeraceae</taxon>
        <taxon>Tautonia</taxon>
    </lineage>
</organism>
<evidence type="ECO:0000256" key="1">
    <source>
        <dbReference type="ARBA" id="ARBA00011046"/>
    </source>
</evidence>
<dbReference type="GO" id="GO:0003677">
    <property type="term" value="F:DNA binding"/>
    <property type="evidence" value="ECO:0007669"/>
    <property type="project" value="UniProtKB-KW"/>
</dbReference>
<dbReference type="SUPFAM" id="SSF46785">
    <property type="entry name" value="Winged helix' DNA-binding domain"/>
    <property type="match status" value="1"/>
</dbReference>
<dbReference type="KEGG" id="tpla:ElP_10350"/>
<proteinExistence type="inferred from homology"/>
<gene>
    <name evidence="5" type="primary">mecI</name>
    <name evidence="5" type="ORF">ElP_10350</name>
</gene>
<dbReference type="GO" id="GO:0045892">
    <property type="term" value="P:negative regulation of DNA-templated transcription"/>
    <property type="evidence" value="ECO:0007669"/>
    <property type="project" value="InterPro"/>
</dbReference>
<comment type="similarity">
    <text evidence="1">Belongs to the BlaI transcriptional regulatory family.</text>
</comment>
<dbReference type="InterPro" id="IPR036388">
    <property type="entry name" value="WH-like_DNA-bd_sf"/>
</dbReference>
<keyword evidence="4" id="KW-0804">Transcription</keyword>
<dbReference type="OrthoDB" id="280196at2"/>
<dbReference type="Pfam" id="PF03965">
    <property type="entry name" value="Penicillinase_R"/>
    <property type="match status" value="1"/>
</dbReference>
<dbReference type="RefSeq" id="WP_145267595.1">
    <property type="nucleotide sequence ID" value="NZ_CP036426.1"/>
</dbReference>
<evidence type="ECO:0000313" key="6">
    <source>
        <dbReference type="Proteomes" id="UP000317835"/>
    </source>
</evidence>
<evidence type="ECO:0000256" key="2">
    <source>
        <dbReference type="ARBA" id="ARBA00023015"/>
    </source>
</evidence>
<accession>A0A518GX96</accession>
<dbReference type="Proteomes" id="UP000317835">
    <property type="component" value="Chromosome"/>
</dbReference>
<dbReference type="PIRSF" id="PIRSF019455">
    <property type="entry name" value="CopR_AtkY"/>
    <property type="match status" value="1"/>
</dbReference>
<dbReference type="EMBL" id="CP036426">
    <property type="protein sequence ID" value="QDV33193.1"/>
    <property type="molecule type" value="Genomic_DNA"/>
</dbReference>
<dbReference type="InterPro" id="IPR036390">
    <property type="entry name" value="WH_DNA-bd_sf"/>
</dbReference>
<protein>
    <submittedName>
        <fullName evidence="5">Methicillin resistance regulatory protein MecI</fullName>
    </submittedName>
</protein>